<dbReference type="SUPFAM" id="SSF53448">
    <property type="entry name" value="Nucleotide-diphospho-sugar transferases"/>
    <property type="match status" value="1"/>
</dbReference>
<proteinExistence type="predicted"/>
<sequence>MIDLREGVRTRAPGSGDLCAIAVMAKASAPGRTKTRLCPPLDPTEAAAFNTAFIQDIVGNILAAGRMAPVTPYVAYGPAGAAYFFDAVLPPGVGRMEAVATGFGACLTMTLAHLFALGHPAAAVLNADSPTLPPALLAELAAVLAQPGDRAVLGPSTDGGYYVLGLKAPHWHLFADIDWSTERVFDQTLARAADIGLPVHVLPPWYDVDDAHALRLLHGELIAGVPFGTASLARGAARNSADLLRRLLAQGRLAERLGLPVADIDSPCRRAS</sequence>
<gene>
    <name evidence="2" type="ORF">GGQ86_000122</name>
    <name evidence="1" type="ORF">XFLAVUS301_22080</name>
</gene>
<dbReference type="InterPro" id="IPR029044">
    <property type="entry name" value="Nucleotide-diphossugar_trans"/>
</dbReference>
<evidence type="ECO:0000313" key="4">
    <source>
        <dbReference type="Proteomes" id="UP001245370"/>
    </source>
</evidence>
<dbReference type="PANTHER" id="PTHR36529:SF1">
    <property type="entry name" value="GLYCOSYLTRANSFERASE"/>
    <property type="match status" value="1"/>
</dbReference>
<organism evidence="1 3">
    <name type="scientific">Xanthobacter flavus</name>
    <dbReference type="NCBI Taxonomy" id="281"/>
    <lineage>
        <taxon>Bacteria</taxon>
        <taxon>Pseudomonadati</taxon>
        <taxon>Pseudomonadota</taxon>
        <taxon>Alphaproteobacteria</taxon>
        <taxon>Hyphomicrobiales</taxon>
        <taxon>Xanthobacteraceae</taxon>
        <taxon>Xanthobacter</taxon>
    </lineage>
</organism>
<evidence type="ECO:0000313" key="1">
    <source>
        <dbReference type="EMBL" id="GLI22534.1"/>
    </source>
</evidence>
<comment type="caution">
    <text evidence="1">The sequence shown here is derived from an EMBL/GenBank/DDBJ whole genome shotgun (WGS) entry which is preliminary data.</text>
</comment>
<dbReference type="InterPro" id="IPR018641">
    <property type="entry name" value="Trfase_1_rSAM/seldom-assoc"/>
</dbReference>
<dbReference type="GeneID" id="95762998"/>
<reference evidence="1" key="1">
    <citation type="submission" date="2022-12" db="EMBL/GenBank/DDBJ databases">
        <title>Reference genome sequencing for broad-spectrum identification of bacterial and archaeal isolates by mass spectrometry.</title>
        <authorList>
            <person name="Sekiguchi Y."/>
            <person name="Tourlousse D.M."/>
        </authorList>
    </citation>
    <scope>NUCLEOTIDE SEQUENCE</scope>
    <source>
        <strain evidence="1">301</strain>
    </source>
</reference>
<evidence type="ECO:0008006" key="5">
    <source>
        <dbReference type="Google" id="ProtNLM"/>
    </source>
</evidence>
<protein>
    <recommendedName>
        <fullName evidence="5">Glycosyltransferase</fullName>
    </recommendedName>
</protein>
<reference evidence="2 4" key="2">
    <citation type="submission" date="2023-07" db="EMBL/GenBank/DDBJ databases">
        <title>Genomic Encyclopedia of Type Strains, Phase IV (KMG-IV): sequencing the most valuable type-strain genomes for metagenomic binning, comparative biology and taxonomic classification.</title>
        <authorList>
            <person name="Goeker M."/>
        </authorList>
    </citation>
    <scope>NUCLEOTIDE SEQUENCE [LARGE SCALE GENOMIC DNA]</scope>
    <source>
        <strain evidence="2 4">DSM 338</strain>
    </source>
</reference>
<dbReference type="Proteomes" id="UP001144397">
    <property type="component" value="Unassembled WGS sequence"/>
</dbReference>
<dbReference type="RefSeq" id="WP_281807497.1">
    <property type="nucleotide sequence ID" value="NZ_BSDO01000002.1"/>
</dbReference>
<dbReference type="EMBL" id="JAVDPY010000001">
    <property type="protein sequence ID" value="MDR6331675.1"/>
    <property type="molecule type" value="Genomic_DNA"/>
</dbReference>
<accession>A0A9W6CKR1</accession>
<dbReference type="Proteomes" id="UP001245370">
    <property type="component" value="Unassembled WGS sequence"/>
</dbReference>
<dbReference type="Pfam" id="PF09837">
    <property type="entry name" value="DUF2064"/>
    <property type="match status" value="1"/>
</dbReference>
<keyword evidence="4" id="KW-1185">Reference proteome</keyword>
<evidence type="ECO:0000313" key="3">
    <source>
        <dbReference type="Proteomes" id="UP001144397"/>
    </source>
</evidence>
<dbReference type="AlphaFoldDB" id="A0A9W6CKR1"/>
<dbReference type="PANTHER" id="PTHR36529">
    <property type="entry name" value="SLL1095 PROTEIN"/>
    <property type="match status" value="1"/>
</dbReference>
<dbReference type="Gene3D" id="3.90.550.10">
    <property type="entry name" value="Spore Coat Polysaccharide Biosynthesis Protein SpsA, Chain A"/>
    <property type="match status" value="1"/>
</dbReference>
<dbReference type="EMBL" id="BSDO01000002">
    <property type="protein sequence ID" value="GLI22534.1"/>
    <property type="molecule type" value="Genomic_DNA"/>
</dbReference>
<name>A0A9W6CKR1_XANFL</name>
<evidence type="ECO:0000313" key="2">
    <source>
        <dbReference type="EMBL" id="MDR6331675.1"/>
    </source>
</evidence>